<dbReference type="RefSeq" id="XP_030874362.1">
    <property type="nucleotide sequence ID" value="XM_031018502.1"/>
</dbReference>
<dbReference type="GO" id="GO:0046874">
    <property type="term" value="P:quinolinate metabolic process"/>
    <property type="evidence" value="ECO:0007669"/>
    <property type="project" value="TreeGrafter"/>
</dbReference>
<dbReference type="AlphaFoldDB" id="A0A7F8PZ89"/>
<name>A0A7F8PZ89_LEPWE</name>
<dbReference type="Proteomes" id="UP000245341">
    <property type="component" value="Unplaced"/>
</dbReference>
<reference evidence="10" key="1">
    <citation type="submission" date="2025-08" db="UniProtKB">
        <authorList>
            <consortium name="RefSeq"/>
        </authorList>
    </citation>
    <scope>IDENTIFICATION</scope>
    <source>
        <tissue evidence="10">Liver</tissue>
    </source>
</reference>
<dbReference type="PANTHER" id="PTHR15497:SF1">
    <property type="entry name" value="3-HYDROXYANTHRANILATE 3,4-DIOXYGENASE"/>
    <property type="match status" value="1"/>
</dbReference>
<dbReference type="GO" id="GO:0034354">
    <property type="term" value="P:'de novo' NAD+ biosynthetic process from L-tryptophan"/>
    <property type="evidence" value="ECO:0007669"/>
    <property type="project" value="TreeGrafter"/>
</dbReference>
<dbReference type="PANTHER" id="PTHR15497">
    <property type="entry name" value="3-HYDROXYANTHRANILATE 3,4-DIOXYGENASE"/>
    <property type="match status" value="1"/>
</dbReference>
<dbReference type="KEGG" id="lww:115937109"/>
<dbReference type="Pfam" id="PF06052">
    <property type="entry name" value="3-HAO"/>
    <property type="match status" value="1"/>
</dbReference>
<dbReference type="GO" id="GO:0000334">
    <property type="term" value="F:3-hydroxyanthranilate 3,4-dioxygenase activity"/>
    <property type="evidence" value="ECO:0007669"/>
    <property type="project" value="InterPro"/>
</dbReference>
<keyword evidence="6" id="KW-0560">Oxidoreductase</keyword>
<keyword evidence="3" id="KW-0662">Pyridine nucleotide biosynthesis</keyword>
<evidence type="ECO:0000256" key="3">
    <source>
        <dbReference type="ARBA" id="ARBA00022642"/>
    </source>
</evidence>
<dbReference type="GO" id="GO:0005737">
    <property type="term" value="C:cytoplasm"/>
    <property type="evidence" value="ECO:0007669"/>
    <property type="project" value="TreeGrafter"/>
</dbReference>
<keyword evidence="4" id="KW-0479">Metal-binding</keyword>
<evidence type="ECO:0000256" key="4">
    <source>
        <dbReference type="ARBA" id="ARBA00022723"/>
    </source>
</evidence>
<evidence type="ECO:0000256" key="7">
    <source>
        <dbReference type="ARBA" id="ARBA00023004"/>
    </source>
</evidence>
<evidence type="ECO:0000256" key="2">
    <source>
        <dbReference type="ARBA" id="ARBA00002752"/>
    </source>
</evidence>
<evidence type="ECO:0000256" key="1">
    <source>
        <dbReference type="ARBA" id="ARBA00001954"/>
    </source>
</evidence>
<dbReference type="SUPFAM" id="SSF51182">
    <property type="entry name" value="RmlC-like cupins"/>
    <property type="match status" value="2"/>
</dbReference>
<dbReference type="GO" id="GO:0005506">
    <property type="term" value="F:iron ion binding"/>
    <property type="evidence" value="ECO:0007669"/>
    <property type="project" value="InterPro"/>
</dbReference>
<dbReference type="InterPro" id="IPR010329">
    <property type="entry name" value="3hydroanth_dOase"/>
</dbReference>
<keyword evidence="5" id="KW-0223">Dioxygenase</keyword>
<comment type="cofactor">
    <cofactor evidence="1">
        <name>Fe(2+)</name>
        <dbReference type="ChEBI" id="CHEBI:29033"/>
    </cofactor>
</comment>
<organism evidence="9 10">
    <name type="scientific">Leptonychotes weddellii</name>
    <name type="common">Weddell seal</name>
    <name type="synonym">Otaria weddellii</name>
    <dbReference type="NCBI Taxonomy" id="9713"/>
    <lineage>
        <taxon>Eukaryota</taxon>
        <taxon>Metazoa</taxon>
        <taxon>Chordata</taxon>
        <taxon>Craniata</taxon>
        <taxon>Vertebrata</taxon>
        <taxon>Euteleostomi</taxon>
        <taxon>Mammalia</taxon>
        <taxon>Eutheria</taxon>
        <taxon>Laurasiatheria</taxon>
        <taxon>Carnivora</taxon>
        <taxon>Caniformia</taxon>
        <taxon>Pinnipedia</taxon>
        <taxon>Phocidae</taxon>
        <taxon>Monachinae</taxon>
        <taxon>Lobodontini</taxon>
        <taxon>Leptonychotes</taxon>
    </lineage>
</organism>
<evidence type="ECO:0000256" key="6">
    <source>
        <dbReference type="ARBA" id="ARBA00023002"/>
    </source>
</evidence>
<gene>
    <name evidence="10" type="primary">LOC115937109</name>
</gene>
<dbReference type="GeneID" id="115937109"/>
<feature type="compositionally biased region" description="Basic and acidic residues" evidence="8">
    <location>
        <begin position="1"/>
        <end position="20"/>
    </location>
</feature>
<sequence length="225" mass="24733">MSHKQDHFSFSGEAEKDKGEAAASSAGLARVQTSTSRAAPRQPRWGAGLPVLCSGRYYMGDTTDVLFEKWFYCKDLGTQLAPIIQEFFSSEQHKTGKPIPDQLLQEPPFPLSTRSVMEPMSLEAWLDGHRRQLQAGTPLSLFGDTYETQVIVRGQGSNEGPRQDVDVWLWQLEGSSVVTMGEQHLSLAPDDSLLVPAGNAYTWERGQGSVALAVTQDPARKKPLG</sequence>
<comment type="function">
    <text evidence="2">Catalyzes the oxidative ring opening of 3-hydroxyanthranilate to 2-amino-3-carboxymuconate semialdehyde, which spontaneously cyclizes to quinolinate.</text>
</comment>
<keyword evidence="7" id="KW-0408">Iron</keyword>
<feature type="region of interest" description="Disordered" evidence="8">
    <location>
        <begin position="1"/>
        <end position="42"/>
    </location>
</feature>
<dbReference type="Gene3D" id="2.60.120.10">
    <property type="entry name" value="Jelly Rolls"/>
    <property type="match status" value="1"/>
</dbReference>
<dbReference type="OrthoDB" id="204928at2759"/>
<proteinExistence type="predicted"/>
<dbReference type="InterPro" id="IPR014710">
    <property type="entry name" value="RmlC-like_jellyroll"/>
</dbReference>
<keyword evidence="9" id="KW-1185">Reference proteome</keyword>
<evidence type="ECO:0000313" key="10">
    <source>
        <dbReference type="RefSeq" id="XP_030874362.1"/>
    </source>
</evidence>
<evidence type="ECO:0000256" key="8">
    <source>
        <dbReference type="SAM" id="MobiDB-lite"/>
    </source>
</evidence>
<protein>
    <submittedName>
        <fullName evidence="10">3-hydroxyanthranilate 3,4-dioxygenase-like</fullName>
    </submittedName>
</protein>
<evidence type="ECO:0000313" key="9">
    <source>
        <dbReference type="Proteomes" id="UP000245341"/>
    </source>
</evidence>
<accession>A0A7F8PZ89</accession>
<evidence type="ECO:0000256" key="5">
    <source>
        <dbReference type="ARBA" id="ARBA00022964"/>
    </source>
</evidence>
<dbReference type="InterPro" id="IPR011051">
    <property type="entry name" value="RmlC_Cupin_sf"/>
</dbReference>